<comment type="subcellular location">
    <subcellularLocation>
        <location evidence="1">Nucleus</location>
    </subcellularLocation>
</comment>
<feature type="compositionally biased region" description="Basic and acidic residues" evidence="5">
    <location>
        <begin position="302"/>
        <end position="316"/>
    </location>
</feature>
<keyword evidence="7" id="KW-1185">Reference proteome</keyword>
<feature type="region of interest" description="Disordered" evidence="5">
    <location>
        <begin position="204"/>
        <end position="469"/>
    </location>
</feature>
<dbReference type="GO" id="GO:0006271">
    <property type="term" value="P:DNA strand elongation involved in DNA replication"/>
    <property type="evidence" value="ECO:0007669"/>
    <property type="project" value="TreeGrafter"/>
</dbReference>
<feature type="compositionally biased region" description="Polar residues" evidence="5">
    <location>
        <begin position="234"/>
        <end position="256"/>
    </location>
</feature>
<dbReference type="PANTHER" id="PTHR17598:SF13">
    <property type="entry name" value="DNA POLYMERASE DELTA SUBUNIT 3"/>
    <property type="match status" value="1"/>
</dbReference>
<accession>A0A8H3IFM4</accession>
<feature type="compositionally biased region" description="Low complexity" evidence="5">
    <location>
        <begin position="439"/>
        <end position="448"/>
    </location>
</feature>
<dbReference type="InterPro" id="IPR019038">
    <property type="entry name" value="POLD3"/>
</dbReference>
<evidence type="ECO:0000256" key="5">
    <source>
        <dbReference type="SAM" id="MobiDB-lite"/>
    </source>
</evidence>
<organism evidence="6 7">
    <name type="scientific">Imshaugia aleurites</name>
    <dbReference type="NCBI Taxonomy" id="172621"/>
    <lineage>
        <taxon>Eukaryota</taxon>
        <taxon>Fungi</taxon>
        <taxon>Dikarya</taxon>
        <taxon>Ascomycota</taxon>
        <taxon>Pezizomycotina</taxon>
        <taxon>Lecanoromycetes</taxon>
        <taxon>OSLEUM clade</taxon>
        <taxon>Lecanoromycetidae</taxon>
        <taxon>Lecanorales</taxon>
        <taxon>Lecanorineae</taxon>
        <taxon>Parmeliaceae</taxon>
        <taxon>Imshaugia</taxon>
    </lineage>
</organism>
<evidence type="ECO:0000256" key="3">
    <source>
        <dbReference type="ARBA" id="ARBA00022705"/>
    </source>
</evidence>
<dbReference type="GO" id="GO:0043625">
    <property type="term" value="C:delta DNA polymerase complex"/>
    <property type="evidence" value="ECO:0007669"/>
    <property type="project" value="InterPro"/>
</dbReference>
<dbReference type="GO" id="GO:0006297">
    <property type="term" value="P:nucleotide-excision repair, DNA gap filling"/>
    <property type="evidence" value="ECO:0007669"/>
    <property type="project" value="TreeGrafter"/>
</dbReference>
<dbReference type="Pfam" id="PF09507">
    <property type="entry name" value="CDC27"/>
    <property type="match status" value="1"/>
</dbReference>
<name>A0A8H3IFM4_9LECA</name>
<feature type="compositionally biased region" description="Basic and acidic residues" evidence="5">
    <location>
        <begin position="338"/>
        <end position="351"/>
    </location>
</feature>
<keyword evidence="3" id="KW-0235">DNA replication</keyword>
<sequence length="469" mass="51735">MSHNSKTFLAACVLNDEKIVSYRSLSRELKVHSNAAKKMLYEFYHTQTTKKPGSINATYLLDGVPGARKESSVNAHQRDGDDTHIQSSPYMSSSMPHQEDQVEAVPSRSIILAKEEDLEGKMAAKADFKQIHSIHIYSLGPSRVQNLQILSDCNRVISEKYANEDPLVFGETYGIIHNAGVKRRTGRRPPIGAQLVPTVTINEKASSRSQGIAREQKNAVKKFDRSSQGDESTESTSQAATAQDIKTGQPRNTENKPASKPAAAKREQSDIFKSFSKPRTKLKKEDTSSSTSASPAPNIAHSDSKSVQEDEPMKDASEDEQEEDFMASNNANARASKSHSEQRAEQLRKMMEDEDEEMEGTGDDAPQVSQESESIDGPTSHKETSPEAPVVLTGGRRRGRRKIMKKKTIKDEEGYLVTKEEPAWESFSEEEPPQKQKMPASTATSSTGKGKKSVGKPGQGNIMSFFGKR</sequence>
<dbReference type="AlphaFoldDB" id="A0A8H3IFM4"/>
<comment type="caution">
    <text evidence="6">The sequence shown here is derived from an EMBL/GenBank/DDBJ whole genome shotgun (WGS) entry which is preliminary data.</text>
</comment>
<keyword evidence="4" id="KW-0539">Nucleus</keyword>
<evidence type="ECO:0000256" key="4">
    <source>
        <dbReference type="ARBA" id="ARBA00023242"/>
    </source>
</evidence>
<feature type="compositionally biased region" description="Polar residues" evidence="5">
    <location>
        <begin position="85"/>
        <end position="96"/>
    </location>
</feature>
<dbReference type="InterPro" id="IPR041913">
    <property type="entry name" value="POLD3_sf"/>
</dbReference>
<dbReference type="GO" id="GO:0003887">
    <property type="term" value="F:DNA-directed DNA polymerase activity"/>
    <property type="evidence" value="ECO:0007669"/>
    <property type="project" value="TreeGrafter"/>
</dbReference>
<dbReference type="Proteomes" id="UP000664534">
    <property type="component" value="Unassembled WGS sequence"/>
</dbReference>
<evidence type="ECO:0000313" key="6">
    <source>
        <dbReference type="EMBL" id="CAF9914075.1"/>
    </source>
</evidence>
<evidence type="ECO:0000313" key="7">
    <source>
        <dbReference type="Proteomes" id="UP000664534"/>
    </source>
</evidence>
<evidence type="ECO:0000256" key="2">
    <source>
        <dbReference type="ARBA" id="ARBA00017589"/>
    </source>
</evidence>
<proteinExistence type="predicted"/>
<feature type="compositionally biased region" description="Basic and acidic residues" evidence="5">
    <location>
        <begin position="409"/>
        <end position="422"/>
    </location>
</feature>
<evidence type="ECO:0000256" key="1">
    <source>
        <dbReference type="ARBA" id="ARBA00004123"/>
    </source>
</evidence>
<dbReference type="PANTHER" id="PTHR17598">
    <property type="entry name" value="DNA POLYMERASE DELTA SUBUNIT 3"/>
    <property type="match status" value="1"/>
</dbReference>
<feature type="region of interest" description="Disordered" evidence="5">
    <location>
        <begin position="68"/>
        <end position="98"/>
    </location>
</feature>
<dbReference type="OrthoDB" id="514823at2759"/>
<feature type="compositionally biased region" description="Basic and acidic residues" evidence="5">
    <location>
        <begin position="68"/>
        <end position="84"/>
    </location>
</feature>
<dbReference type="Gene3D" id="3.90.1030.20">
    <property type="entry name" value="DNA polymerase delta, p66 (Cdc27) subunit, wHTH domain"/>
    <property type="match status" value="1"/>
</dbReference>
<protein>
    <recommendedName>
        <fullName evidence="2">DNA polymerase delta subunit 3</fullName>
    </recommendedName>
</protein>
<dbReference type="GO" id="GO:1904161">
    <property type="term" value="P:DNA synthesis involved in UV-damage excision repair"/>
    <property type="evidence" value="ECO:0007669"/>
    <property type="project" value="TreeGrafter"/>
</dbReference>
<feature type="compositionally biased region" description="Low complexity" evidence="5">
    <location>
        <begin position="288"/>
        <end position="297"/>
    </location>
</feature>
<reference evidence="6" key="1">
    <citation type="submission" date="2021-03" db="EMBL/GenBank/DDBJ databases">
        <authorList>
            <person name="Tagirdzhanova G."/>
        </authorList>
    </citation>
    <scope>NUCLEOTIDE SEQUENCE</scope>
</reference>
<gene>
    <name evidence="6" type="ORF">IMSHALPRED_001525</name>
</gene>
<feature type="compositionally biased region" description="Basic residues" evidence="5">
    <location>
        <begin position="395"/>
        <end position="408"/>
    </location>
</feature>
<feature type="compositionally biased region" description="Acidic residues" evidence="5">
    <location>
        <begin position="352"/>
        <end position="362"/>
    </location>
</feature>
<dbReference type="EMBL" id="CAJPDT010000012">
    <property type="protein sequence ID" value="CAF9914075.1"/>
    <property type="molecule type" value="Genomic_DNA"/>
</dbReference>
<feature type="compositionally biased region" description="Basic and acidic residues" evidence="5">
    <location>
        <begin position="214"/>
        <end position="228"/>
    </location>
</feature>